<dbReference type="InterPro" id="IPR010998">
    <property type="entry name" value="Integrase_recombinase_N"/>
</dbReference>
<organism evidence="9 10">
    <name type="scientific">Tamaricihabitans halophyticus</name>
    <dbReference type="NCBI Taxonomy" id="1262583"/>
    <lineage>
        <taxon>Bacteria</taxon>
        <taxon>Bacillati</taxon>
        <taxon>Actinomycetota</taxon>
        <taxon>Actinomycetes</taxon>
        <taxon>Pseudonocardiales</taxon>
        <taxon>Pseudonocardiaceae</taxon>
        <taxon>Tamaricihabitans</taxon>
    </lineage>
</organism>
<evidence type="ECO:0000256" key="6">
    <source>
        <dbReference type="SAM" id="MobiDB-lite"/>
    </source>
</evidence>
<evidence type="ECO:0000259" key="8">
    <source>
        <dbReference type="PROSITE" id="PS51900"/>
    </source>
</evidence>
<feature type="region of interest" description="Disordered" evidence="6">
    <location>
        <begin position="1"/>
        <end position="60"/>
    </location>
</feature>
<evidence type="ECO:0000256" key="2">
    <source>
        <dbReference type="ARBA" id="ARBA00022908"/>
    </source>
</evidence>
<dbReference type="EMBL" id="SLXQ01000001">
    <property type="protein sequence ID" value="TCP56685.1"/>
    <property type="molecule type" value="Genomic_DNA"/>
</dbReference>
<dbReference type="InterPro" id="IPR004107">
    <property type="entry name" value="Integrase_SAM-like_N"/>
</dbReference>
<keyword evidence="4" id="KW-0233">DNA recombination</keyword>
<protein>
    <submittedName>
        <fullName evidence="9">Site-specific recombinase XerD</fullName>
    </submittedName>
</protein>
<dbReference type="CDD" id="cd01189">
    <property type="entry name" value="INT_ICEBs1_C_like"/>
    <property type="match status" value="1"/>
</dbReference>
<dbReference type="Pfam" id="PF14659">
    <property type="entry name" value="Phage_int_SAM_3"/>
    <property type="match status" value="1"/>
</dbReference>
<sequence>MGHIQDLWFRPKRDPDTGERLFGSNGRPLQEKTPIHGKGDRYRVRYRDPSGKERSRTFPDKKKRAAEDWLHKIEDEMNRGSYLDPNAGKIPFREYAEKWVSSHDFEESTRELTAYRLKLHVYEYLGDKYLDAIRPSDIREWSKALEDKGLAASYRQVLFIHVQTVLNAAVDDEKIKKNPCNAPSVRKPQIEPKKIVPWTTERVRVVQGAMADRYKITVPLGAGLGLRQGEVFGLAVDDIDFEDDTVHIVRQVKVVHQRPCFGPPKRGKTREVPLPATVADALRSHLDSYPPISVTLPWKHPGGVPVTARLIVYSRERTAAWRPVYNQWAWEPALKKAGVQRVPRRDGFHALRHFYASTLLDAGETITALAQYLGHSDPAFTLKVYTHLMPSSKHRTRRAVDAVFGEPSGELPDAA</sequence>
<comment type="caution">
    <text evidence="9">The sequence shown here is derived from an EMBL/GenBank/DDBJ whole genome shotgun (WGS) entry which is preliminary data.</text>
</comment>
<dbReference type="GO" id="GO:0006310">
    <property type="term" value="P:DNA recombination"/>
    <property type="evidence" value="ECO:0007669"/>
    <property type="project" value="UniProtKB-KW"/>
</dbReference>
<dbReference type="GO" id="GO:0003677">
    <property type="term" value="F:DNA binding"/>
    <property type="evidence" value="ECO:0007669"/>
    <property type="project" value="UniProtKB-UniRule"/>
</dbReference>
<evidence type="ECO:0000259" key="7">
    <source>
        <dbReference type="PROSITE" id="PS51898"/>
    </source>
</evidence>
<gene>
    <name evidence="9" type="ORF">EV191_101631</name>
</gene>
<dbReference type="PROSITE" id="PS51900">
    <property type="entry name" value="CB"/>
    <property type="match status" value="1"/>
</dbReference>
<evidence type="ECO:0000313" key="10">
    <source>
        <dbReference type="Proteomes" id="UP000294911"/>
    </source>
</evidence>
<keyword evidence="3 5" id="KW-0238">DNA-binding</keyword>
<dbReference type="GO" id="GO:0015074">
    <property type="term" value="P:DNA integration"/>
    <property type="evidence" value="ECO:0007669"/>
    <property type="project" value="UniProtKB-KW"/>
</dbReference>
<feature type="domain" description="Tyr recombinase" evidence="7">
    <location>
        <begin position="193"/>
        <end position="401"/>
    </location>
</feature>
<dbReference type="InterPro" id="IPR011010">
    <property type="entry name" value="DNA_brk_join_enz"/>
</dbReference>
<dbReference type="PANTHER" id="PTHR30349:SF64">
    <property type="entry name" value="PROPHAGE INTEGRASE INTD-RELATED"/>
    <property type="match status" value="1"/>
</dbReference>
<dbReference type="Gene3D" id="1.10.443.10">
    <property type="entry name" value="Intergrase catalytic core"/>
    <property type="match status" value="1"/>
</dbReference>
<dbReference type="PROSITE" id="PS51898">
    <property type="entry name" value="TYR_RECOMBINASE"/>
    <property type="match status" value="1"/>
</dbReference>
<dbReference type="AlphaFoldDB" id="A0A4R2RB88"/>
<dbReference type="InterPro" id="IPR050090">
    <property type="entry name" value="Tyrosine_recombinase_XerCD"/>
</dbReference>
<dbReference type="Gene3D" id="1.10.150.130">
    <property type="match status" value="1"/>
</dbReference>
<dbReference type="SUPFAM" id="SSF56349">
    <property type="entry name" value="DNA breaking-rejoining enzymes"/>
    <property type="match status" value="1"/>
</dbReference>
<accession>A0A4R2RB88</accession>
<dbReference type="Proteomes" id="UP000294911">
    <property type="component" value="Unassembled WGS sequence"/>
</dbReference>
<evidence type="ECO:0000256" key="4">
    <source>
        <dbReference type="ARBA" id="ARBA00023172"/>
    </source>
</evidence>
<comment type="similarity">
    <text evidence="1">Belongs to the 'phage' integrase family.</text>
</comment>
<evidence type="ECO:0000313" key="9">
    <source>
        <dbReference type="EMBL" id="TCP56685.1"/>
    </source>
</evidence>
<dbReference type="InterPro" id="IPR044068">
    <property type="entry name" value="CB"/>
</dbReference>
<dbReference type="PANTHER" id="PTHR30349">
    <property type="entry name" value="PHAGE INTEGRASE-RELATED"/>
    <property type="match status" value="1"/>
</dbReference>
<evidence type="ECO:0000256" key="1">
    <source>
        <dbReference type="ARBA" id="ARBA00008857"/>
    </source>
</evidence>
<proteinExistence type="inferred from homology"/>
<evidence type="ECO:0000256" key="3">
    <source>
        <dbReference type="ARBA" id="ARBA00023125"/>
    </source>
</evidence>
<keyword evidence="10" id="KW-1185">Reference proteome</keyword>
<dbReference type="InterPro" id="IPR013762">
    <property type="entry name" value="Integrase-like_cat_sf"/>
</dbReference>
<evidence type="ECO:0000256" key="5">
    <source>
        <dbReference type="PROSITE-ProRule" id="PRU01248"/>
    </source>
</evidence>
<keyword evidence="2" id="KW-0229">DNA integration</keyword>
<dbReference type="RefSeq" id="WP_132875252.1">
    <property type="nucleotide sequence ID" value="NZ_SLXQ01000001.1"/>
</dbReference>
<feature type="domain" description="Core-binding (CB)" evidence="8">
    <location>
        <begin position="90"/>
        <end position="170"/>
    </location>
</feature>
<feature type="compositionally biased region" description="Basic and acidic residues" evidence="6">
    <location>
        <begin position="29"/>
        <end position="60"/>
    </location>
</feature>
<reference evidence="9 10" key="1">
    <citation type="submission" date="2019-03" db="EMBL/GenBank/DDBJ databases">
        <title>Genomic Encyclopedia of Type Strains, Phase IV (KMG-IV): sequencing the most valuable type-strain genomes for metagenomic binning, comparative biology and taxonomic classification.</title>
        <authorList>
            <person name="Goeker M."/>
        </authorList>
    </citation>
    <scope>NUCLEOTIDE SEQUENCE [LARGE SCALE GENOMIC DNA]</scope>
    <source>
        <strain evidence="9 10">DSM 45765</strain>
    </source>
</reference>
<dbReference type="InterPro" id="IPR002104">
    <property type="entry name" value="Integrase_catalytic"/>
</dbReference>
<name>A0A4R2RB88_9PSEU</name>
<feature type="compositionally biased region" description="Basic and acidic residues" evidence="6">
    <location>
        <begin position="9"/>
        <end position="19"/>
    </location>
</feature>
<dbReference type="OrthoDB" id="1822491at2"/>
<dbReference type="Pfam" id="PF00589">
    <property type="entry name" value="Phage_integrase"/>
    <property type="match status" value="1"/>
</dbReference>